<dbReference type="VEuPathDB" id="TriTrypDB:TcCLB.508227.40"/>
<evidence type="ECO:0000256" key="2">
    <source>
        <dbReference type="SAM" id="SignalP"/>
    </source>
</evidence>
<comment type="caution">
    <text evidence="3">The sequence shown here is derived from an EMBL/GenBank/DDBJ whole genome shotgun (WGS) entry which is preliminary data.</text>
</comment>
<protein>
    <submittedName>
        <fullName evidence="3">Mucin-associated surface protein (MASP)</fullName>
    </submittedName>
</protein>
<dbReference type="OrthoDB" id="10438022at2759"/>
<dbReference type="VEuPathDB" id="TriTrypDB:TCSYLVIO_006586"/>
<dbReference type="EMBL" id="PRFC01000016">
    <property type="protein sequence ID" value="PWV17826.1"/>
    <property type="molecule type" value="Genomic_DNA"/>
</dbReference>
<evidence type="ECO:0000313" key="3">
    <source>
        <dbReference type="EMBL" id="PWV17826.1"/>
    </source>
</evidence>
<feature type="compositionally biased region" description="Polar residues" evidence="1">
    <location>
        <begin position="295"/>
        <end position="320"/>
    </location>
</feature>
<feature type="compositionally biased region" description="Basic and acidic residues" evidence="1">
    <location>
        <begin position="183"/>
        <end position="235"/>
    </location>
</feature>
<reference evidence="3 4" key="1">
    <citation type="journal article" date="2018" name="Microb. Genom.">
        <title>Expanding an expanded genome: long-read sequencing of Trypanosoma cruzi.</title>
        <authorList>
            <person name="Berna L."/>
            <person name="Rodriguez M."/>
            <person name="Chiribao M.L."/>
            <person name="Parodi-Talice A."/>
            <person name="Pita S."/>
            <person name="Rijo G."/>
            <person name="Alvarez-Valin F."/>
            <person name="Robello C."/>
        </authorList>
    </citation>
    <scope>NUCLEOTIDE SEQUENCE [LARGE SCALE GENOMIC DNA]</scope>
    <source>
        <strain evidence="3 4">TCC</strain>
    </source>
</reference>
<proteinExistence type="predicted"/>
<gene>
    <name evidence="3" type="ORF">C3747_16g403</name>
</gene>
<feature type="compositionally biased region" description="Low complexity" evidence="1">
    <location>
        <begin position="268"/>
        <end position="277"/>
    </location>
</feature>
<accession>A0A2V2XAI9</accession>
<feature type="compositionally biased region" description="Polar residues" evidence="1">
    <location>
        <begin position="141"/>
        <end position="153"/>
    </location>
</feature>
<dbReference type="VEuPathDB" id="TriTrypDB:TcCL_ESM06301"/>
<feature type="signal peptide" evidence="2">
    <location>
        <begin position="1"/>
        <end position="23"/>
    </location>
</feature>
<dbReference type="VEuPathDB" id="TriTrypDB:TcCLB.508871.150"/>
<feature type="compositionally biased region" description="Basic and acidic residues" evidence="1">
    <location>
        <begin position="88"/>
        <end position="105"/>
    </location>
</feature>
<evidence type="ECO:0000256" key="1">
    <source>
        <dbReference type="SAM" id="MobiDB-lite"/>
    </source>
</evidence>
<dbReference type="AlphaFoldDB" id="A0A2V2XAI9"/>
<dbReference type="Proteomes" id="UP000246078">
    <property type="component" value="Unassembled WGS sequence"/>
</dbReference>
<name>A0A2V2XAI9_TRYCR</name>
<dbReference type="VEuPathDB" id="TriTrypDB:TcBrA4_0172580"/>
<feature type="compositionally biased region" description="Low complexity" evidence="1">
    <location>
        <begin position="157"/>
        <end position="181"/>
    </location>
</feature>
<organism evidence="3 4">
    <name type="scientific">Trypanosoma cruzi</name>
    <dbReference type="NCBI Taxonomy" id="5693"/>
    <lineage>
        <taxon>Eukaryota</taxon>
        <taxon>Discoba</taxon>
        <taxon>Euglenozoa</taxon>
        <taxon>Kinetoplastea</taxon>
        <taxon>Metakinetoplastina</taxon>
        <taxon>Trypanosomatida</taxon>
        <taxon>Trypanosomatidae</taxon>
        <taxon>Trypanosoma</taxon>
        <taxon>Schizotrypanum</taxon>
    </lineage>
</organism>
<dbReference type="VEuPathDB" id="TriTrypDB:TcYC6_0159240"/>
<sequence length="341" mass="36423">MAMMTGRVLLVCALCVLWCGAGGRCDEEIAKDPVGPSGAPGNLGKDGMEKADRSAVGHGELGLVPEPPKDVSQGGPSERTLGGPGGDAVDKNKDVLISGKVDEFKSPSPEKQPPGTDDPAKSIEEEVELQQQRNDGKELENQPQLQVPVTQQEHGVLPLSLPHPQSQQSHQNTQQQQPQPQILRKEGGMPHEKGSEKGTQELDKLKEESQDTELQNKVKEEKMKQELKNEEKGGEHQPQLHVPVEQQEQSALPQPPQSMQQPSPPQEQPRQQKQQPPHGNPADNEQESKTDKNAVGTNKTANGTATPADSDGSTAVSHTTSSPLLLLLVVACAAAAAVVAA</sequence>
<feature type="compositionally biased region" description="Low complexity" evidence="1">
    <location>
        <begin position="249"/>
        <end position="261"/>
    </location>
</feature>
<feature type="compositionally biased region" description="Basic and acidic residues" evidence="1">
    <location>
        <begin position="46"/>
        <end position="55"/>
    </location>
</feature>
<dbReference type="VEuPathDB" id="TriTrypDB:TcG_13478"/>
<feature type="chain" id="PRO_5016139066" evidence="2">
    <location>
        <begin position="24"/>
        <end position="341"/>
    </location>
</feature>
<evidence type="ECO:0000313" key="4">
    <source>
        <dbReference type="Proteomes" id="UP000246078"/>
    </source>
</evidence>
<keyword evidence="2" id="KW-0732">Signal</keyword>
<dbReference type="VEuPathDB" id="TriTrypDB:C3747_16g403"/>
<feature type="region of interest" description="Disordered" evidence="1">
    <location>
        <begin position="29"/>
        <end position="320"/>
    </location>
</feature>